<dbReference type="PANTHER" id="PTHR46577:SF1">
    <property type="entry name" value="HTH-TYPE TRANSCRIPTIONAL REGULATORY PROTEIN GABR"/>
    <property type="match status" value="1"/>
</dbReference>
<dbReference type="InterPro" id="IPR051446">
    <property type="entry name" value="HTH_trans_reg/aminotransferase"/>
</dbReference>
<reference evidence="2 3" key="1">
    <citation type="journal article" date="2016" name="Front. Microbiol.">
        <title>Comparative Genomics Analysis of Streptomyces Species Reveals Their Adaptation to the Marine Environment and Their Diversity at the Genomic Level.</title>
        <authorList>
            <person name="Tian X."/>
            <person name="Zhang Z."/>
            <person name="Yang T."/>
            <person name="Chen M."/>
            <person name="Li J."/>
            <person name="Chen F."/>
            <person name="Yang J."/>
            <person name="Li W."/>
            <person name="Zhang B."/>
            <person name="Zhang Z."/>
            <person name="Wu J."/>
            <person name="Zhang C."/>
            <person name="Long L."/>
            <person name="Xiao J."/>
        </authorList>
    </citation>
    <scope>NUCLEOTIDE SEQUENCE [LARGE SCALE GENOMIC DNA]</scope>
    <source>
        <strain evidence="2 3">SCSIO 10429</strain>
    </source>
</reference>
<accession>A0A1E7KV10</accession>
<dbReference type="GO" id="GO:0030170">
    <property type="term" value="F:pyridoxal phosphate binding"/>
    <property type="evidence" value="ECO:0007669"/>
    <property type="project" value="InterPro"/>
</dbReference>
<protein>
    <submittedName>
        <fullName evidence="2">GntR family transcriptional regulator</fullName>
    </submittedName>
</protein>
<evidence type="ECO:0000313" key="3">
    <source>
        <dbReference type="Proteomes" id="UP000176005"/>
    </source>
</evidence>
<dbReference type="InterPro" id="IPR015421">
    <property type="entry name" value="PyrdxlP-dep_Trfase_major"/>
</dbReference>
<organism evidence="2 3">
    <name type="scientific">Streptomyces nanshensis</name>
    <dbReference type="NCBI Taxonomy" id="518642"/>
    <lineage>
        <taxon>Bacteria</taxon>
        <taxon>Bacillati</taxon>
        <taxon>Actinomycetota</taxon>
        <taxon>Actinomycetes</taxon>
        <taxon>Kitasatosporales</taxon>
        <taxon>Streptomycetaceae</taxon>
        <taxon>Streptomyces</taxon>
    </lineage>
</organism>
<dbReference type="EMBL" id="LJGW01000480">
    <property type="protein sequence ID" value="OEV07742.1"/>
    <property type="molecule type" value="Genomic_DNA"/>
</dbReference>
<dbReference type="Gene3D" id="3.90.1150.10">
    <property type="entry name" value="Aspartate Aminotransferase, domain 1"/>
    <property type="match status" value="1"/>
</dbReference>
<dbReference type="InterPro" id="IPR015422">
    <property type="entry name" value="PyrdxlP-dep_Trfase_small"/>
</dbReference>
<evidence type="ECO:0000259" key="1">
    <source>
        <dbReference type="Pfam" id="PF00155"/>
    </source>
</evidence>
<dbReference type="AlphaFoldDB" id="A0A1E7KV10"/>
<gene>
    <name evidence="2" type="ORF">AN218_28645</name>
</gene>
<dbReference type="SUPFAM" id="SSF53383">
    <property type="entry name" value="PLP-dependent transferases"/>
    <property type="match status" value="1"/>
</dbReference>
<dbReference type="PANTHER" id="PTHR46577">
    <property type="entry name" value="HTH-TYPE TRANSCRIPTIONAL REGULATORY PROTEIN GABR"/>
    <property type="match status" value="1"/>
</dbReference>
<feature type="non-terminal residue" evidence="2">
    <location>
        <position position="1"/>
    </location>
</feature>
<feature type="non-terminal residue" evidence="2">
    <location>
        <position position="204"/>
    </location>
</feature>
<dbReference type="Proteomes" id="UP000176005">
    <property type="component" value="Unassembled WGS sequence"/>
</dbReference>
<comment type="caution">
    <text evidence="2">The sequence shown here is derived from an EMBL/GenBank/DDBJ whole genome shotgun (WGS) entry which is preliminary data.</text>
</comment>
<feature type="domain" description="Aminotransferase class I/classII large" evidence="1">
    <location>
        <begin position="1"/>
        <end position="188"/>
    </location>
</feature>
<dbReference type="InterPro" id="IPR004839">
    <property type="entry name" value="Aminotransferase_I/II_large"/>
</dbReference>
<sequence>NPTGAAVGARRAARLREVLAAHPATLLVEDDHGHGIVAEPLNSLAGHTDRWALVRSTAKAYGPDLRLAVLTGDEVTLDRVRGRQLLGPGWVSRLLQDAVLHLWETGAVDTAAVARSYTRRREALVRALEERGVRAHGRSGMNVWVPVGDETGAVARLLQSGWAVAPGARFRLASPPGVRLTVSPLTAAGAGEVGDAVAAALRPS</sequence>
<dbReference type="RefSeq" id="WP_141747727.1">
    <property type="nucleotide sequence ID" value="NZ_LJGW01000480.1"/>
</dbReference>
<keyword evidence="3" id="KW-1185">Reference proteome</keyword>
<name>A0A1E7KV10_9ACTN</name>
<evidence type="ECO:0000313" key="2">
    <source>
        <dbReference type="EMBL" id="OEV07742.1"/>
    </source>
</evidence>
<dbReference type="Pfam" id="PF00155">
    <property type="entry name" value="Aminotran_1_2"/>
    <property type="match status" value="1"/>
</dbReference>
<proteinExistence type="predicted"/>
<dbReference type="Gene3D" id="3.40.640.10">
    <property type="entry name" value="Type I PLP-dependent aspartate aminotransferase-like (Major domain)"/>
    <property type="match status" value="1"/>
</dbReference>
<dbReference type="InterPro" id="IPR015424">
    <property type="entry name" value="PyrdxlP-dep_Trfase"/>
</dbReference>